<organism evidence="2 3">
    <name type="scientific">Sporosarcina psychrophila</name>
    <name type="common">Bacillus psychrophilus</name>
    <dbReference type="NCBI Taxonomy" id="1476"/>
    <lineage>
        <taxon>Bacteria</taxon>
        <taxon>Bacillati</taxon>
        <taxon>Bacillota</taxon>
        <taxon>Bacilli</taxon>
        <taxon>Bacillales</taxon>
        <taxon>Caryophanaceae</taxon>
        <taxon>Sporosarcina</taxon>
    </lineage>
</organism>
<comment type="caution">
    <text evidence="2">The sequence shown here is derived from an EMBL/GenBank/DDBJ whole genome shotgun (WGS) entry which is preliminary data.</text>
</comment>
<keyword evidence="3" id="KW-1185">Reference proteome</keyword>
<proteinExistence type="predicted"/>
<sequence>MYKMKIMLSLALAVSFLATNQQNNVKAEEVNDQNIEFKSTIPEGYYDEVLEGQKDTAEYIKNMQLENQKLTNSDVETFAVPIPDGSMGNTGDILYTPSGFSSTSLPVGGHAAIVVDRYSTIEAMGLRQDTDGVRYWTNNFKERYKDARAYTVIGATASQKQSAVNNAKYELYDPYNYSFYEKTRTDAFYCSQLVWRAWYDLGVELDYNGGTAVWPIDLTKGSKVKAI</sequence>
<dbReference type="RefSeq" id="WP_354313045.1">
    <property type="nucleotide sequence ID" value="NZ_JBEPME010000002.1"/>
</dbReference>
<protein>
    <submittedName>
        <fullName evidence="2">Uncharacterized protein YycO</fullName>
    </submittedName>
</protein>
<feature type="chain" id="PRO_5046160999" evidence="1">
    <location>
        <begin position="21"/>
        <end position="227"/>
    </location>
</feature>
<dbReference type="Proteomes" id="UP001549104">
    <property type="component" value="Unassembled WGS sequence"/>
</dbReference>
<dbReference type="InterPro" id="IPR038765">
    <property type="entry name" value="Papain-like_cys_pep_sf"/>
</dbReference>
<keyword evidence="1" id="KW-0732">Signal</keyword>
<feature type="signal peptide" evidence="1">
    <location>
        <begin position="1"/>
        <end position="20"/>
    </location>
</feature>
<accession>A0ABV2K794</accession>
<dbReference type="Gene3D" id="3.90.1720.10">
    <property type="entry name" value="endopeptidase domain like (from Nostoc punctiforme)"/>
    <property type="match status" value="1"/>
</dbReference>
<name>A0ABV2K794_SPOPS</name>
<dbReference type="SUPFAM" id="SSF54001">
    <property type="entry name" value="Cysteine proteinases"/>
    <property type="match status" value="1"/>
</dbReference>
<evidence type="ECO:0000256" key="1">
    <source>
        <dbReference type="SAM" id="SignalP"/>
    </source>
</evidence>
<dbReference type="EMBL" id="JBEPME010000002">
    <property type="protein sequence ID" value="MET3656954.1"/>
    <property type="molecule type" value="Genomic_DNA"/>
</dbReference>
<gene>
    <name evidence="2" type="ORF">ABIC55_002041</name>
</gene>
<evidence type="ECO:0000313" key="2">
    <source>
        <dbReference type="EMBL" id="MET3656954.1"/>
    </source>
</evidence>
<reference evidence="2 3" key="1">
    <citation type="submission" date="2024-06" db="EMBL/GenBank/DDBJ databases">
        <title>Sorghum-associated microbial communities from plants grown in Nebraska, USA.</title>
        <authorList>
            <person name="Schachtman D."/>
        </authorList>
    </citation>
    <scope>NUCLEOTIDE SEQUENCE [LARGE SCALE GENOMIC DNA]</scope>
    <source>
        <strain evidence="2 3">1288</strain>
    </source>
</reference>
<dbReference type="InterPro" id="IPR024453">
    <property type="entry name" value="Peptidase_C92"/>
</dbReference>
<evidence type="ECO:0000313" key="3">
    <source>
        <dbReference type="Proteomes" id="UP001549104"/>
    </source>
</evidence>
<dbReference type="Pfam" id="PF05708">
    <property type="entry name" value="Peptidase_C92"/>
    <property type="match status" value="1"/>
</dbReference>